<name>A0ABU2JE71_9ACTN</name>
<evidence type="ECO:0000256" key="2">
    <source>
        <dbReference type="SAM" id="SignalP"/>
    </source>
</evidence>
<dbReference type="Gene3D" id="2.130.10.10">
    <property type="entry name" value="YVTN repeat-like/Quinoprotein amine dehydrogenase"/>
    <property type="match status" value="1"/>
</dbReference>
<protein>
    <submittedName>
        <fullName evidence="4">PQQ-binding-like beta-propeller repeat protein</fullName>
    </submittedName>
</protein>
<dbReference type="Gene3D" id="2.40.10.480">
    <property type="match status" value="1"/>
</dbReference>
<dbReference type="InterPro" id="IPR011047">
    <property type="entry name" value="Quinoprotein_ADH-like_sf"/>
</dbReference>
<feature type="chain" id="PRO_5046274455" evidence="2">
    <location>
        <begin position="32"/>
        <end position="461"/>
    </location>
</feature>
<keyword evidence="5" id="KW-1185">Reference proteome</keyword>
<sequence>MRRPAVRSAVGCGLVALALGMAGGCSSTAPATSAPGTSAPPSGQQPAAVPSDWPAYHQNAQRTGVSATMPAATGVLTARRVALDGQVYASPLVVGGTVVVATERNRVYGLTPDGAAKWSVLLGAPTNQSELPCGNIDPLGITGTPVYDAASRSVFLVASVSAKVRHDLVALDPVTGAVRWRRPIDLPGTDAQAMQQRGALTISQGKVWVPFGGLAGDCGAYKGRLVGVPTGNGEPVAYTVPTTREGGIWTPPGPTELAGKLLVAVGNGESVGGRYDYSDSVLELDGTRLVDSFSPTTWASDNAADLDLGSQGPAVVQGRWVFIAGKSGTAYVLHAGRFGGIGGEVSQATVCRSFGGTAVVADTVYVPCSDGLRAVCVDSAGMVRTVWRAAASVQGSPVVGGGRVYALDQAAGVLNALDPATGRVRERVVVGGVSRFATPAIGGASLFVPTLSGITIVRTVR</sequence>
<dbReference type="PROSITE" id="PS51257">
    <property type="entry name" value="PROKAR_LIPOPROTEIN"/>
    <property type="match status" value="1"/>
</dbReference>
<evidence type="ECO:0000313" key="4">
    <source>
        <dbReference type="EMBL" id="MDT0263298.1"/>
    </source>
</evidence>
<evidence type="ECO:0000259" key="3">
    <source>
        <dbReference type="Pfam" id="PF13360"/>
    </source>
</evidence>
<reference evidence="5" key="1">
    <citation type="submission" date="2023-07" db="EMBL/GenBank/DDBJ databases">
        <title>30 novel species of actinomycetes from the DSMZ collection.</title>
        <authorList>
            <person name="Nouioui I."/>
        </authorList>
    </citation>
    <scope>NUCLEOTIDE SEQUENCE [LARGE SCALE GENOMIC DNA]</scope>
    <source>
        <strain evidence="5">DSM 44399</strain>
    </source>
</reference>
<keyword evidence="2" id="KW-0732">Signal</keyword>
<dbReference type="Proteomes" id="UP001183176">
    <property type="component" value="Unassembled WGS sequence"/>
</dbReference>
<feature type="region of interest" description="Disordered" evidence="1">
    <location>
        <begin position="28"/>
        <end position="52"/>
    </location>
</feature>
<dbReference type="PANTHER" id="PTHR34512">
    <property type="entry name" value="CELL SURFACE PROTEIN"/>
    <property type="match status" value="1"/>
</dbReference>
<dbReference type="InterPro" id="IPR018391">
    <property type="entry name" value="PQQ_b-propeller_rpt"/>
</dbReference>
<gene>
    <name evidence="4" type="ORF">RM423_18090</name>
</gene>
<feature type="domain" description="Pyrrolo-quinoline quinone repeat" evidence="3">
    <location>
        <begin position="342"/>
        <end position="451"/>
    </location>
</feature>
<organism evidence="4 5">
    <name type="scientific">Jatrophihabitans lederbergiae</name>
    <dbReference type="NCBI Taxonomy" id="3075547"/>
    <lineage>
        <taxon>Bacteria</taxon>
        <taxon>Bacillati</taxon>
        <taxon>Actinomycetota</taxon>
        <taxon>Actinomycetes</taxon>
        <taxon>Jatrophihabitantales</taxon>
        <taxon>Jatrophihabitantaceae</taxon>
        <taxon>Jatrophihabitans</taxon>
    </lineage>
</organism>
<dbReference type="PANTHER" id="PTHR34512:SF30">
    <property type="entry name" value="OUTER MEMBRANE PROTEIN ASSEMBLY FACTOR BAMB"/>
    <property type="match status" value="1"/>
</dbReference>
<dbReference type="InterPro" id="IPR015943">
    <property type="entry name" value="WD40/YVTN_repeat-like_dom_sf"/>
</dbReference>
<accession>A0ABU2JE71</accession>
<dbReference type="Pfam" id="PF13360">
    <property type="entry name" value="PQQ_2"/>
    <property type="match status" value="2"/>
</dbReference>
<dbReference type="EMBL" id="JAVREH010000034">
    <property type="protein sequence ID" value="MDT0263298.1"/>
    <property type="molecule type" value="Genomic_DNA"/>
</dbReference>
<comment type="caution">
    <text evidence="4">The sequence shown here is derived from an EMBL/GenBank/DDBJ whole genome shotgun (WGS) entry which is preliminary data.</text>
</comment>
<dbReference type="SMART" id="SM00564">
    <property type="entry name" value="PQQ"/>
    <property type="match status" value="4"/>
</dbReference>
<dbReference type="RefSeq" id="WP_311424445.1">
    <property type="nucleotide sequence ID" value="NZ_JAVREH010000034.1"/>
</dbReference>
<feature type="compositionally biased region" description="Low complexity" evidence="1">
    <location>
        <begin position="28"/>
        <end position="42"/>
    </location>
</feature>
<proteinExistence type="predicted"/>
<evidence type="ECO:0000313" key="5">
    <source>
        <dbReference type="Proteomes" id="UP001183176"/>
    </source>
</evidence>
<evidence type="ECO:0000256" key="1">
    <source>
        <dbReference type="SAM" id="MobiDB-lite"/>
    </source>
</evidence>
<dbReference type="SUPFAM" id="SSF50998">
    <property type="entry name" value="Quinoprotein alcohol dehydrogenase-like"/>
    <property type="match status" value="2"/>
</dbReference>
<feature type="signal peptide" evidence="2">
    <location>
        <begin position="1"/>
        <end position="31"/>
    </location>
</feature>
<feature type="domain" description="Pyrrolo-quinoline quinone repeat" evidence="3">
    <location>
        <begin position="80"/>
        <end position="207"/>
    </location>
</feature>
<dbReference type="InterPro" id="IPR002372">
    <property type="entry name" value="PQQ_rpt_dom"/>
</dbReference>